<feature type="region of interest" description="Disordered" evidence="1">
    <location>
        <begin position="404"/>
        <end position="427"/>
    </location>
</feature>
<dbReference type="InterPro" id="IPR013083">
    <property type="entry name" value="Znf_RING/FYVE/PHD"/>
</dbReference>
<feature type="compositionally biased region" description="Low complexity" evidence="1">
    <location>
        <begin position="659"/>
        <end position="669"/>
    </location>
</feature>
<evidence type="ECO:0000256" key="1">
    <source>
        <dbReference type="SAM" id="MobiDB-lite"/>
    </source>
</evidence>
<feature type="compositionally biased region" description="Low complexity" evidence="1">
    <location>
        <begin position="628"/>
        <end position="639"/>
    </location>
</feature>
<comment type="caution">
    <text evidence="3">The sequence shown here is derived from an EMBL/GenBank/DDBJ whole genome shotgun (WGS) entry which is preliminary data.</text>
</comment>
<feature type="region of interest" description="Disordered" evidence="1">
    <location>
        <begin position="558"/>
        <end position="591"/>
    </location>
</feature>
<dbReference type="GO" id="GO:0061630">
    <property type="term" value="F:ubiquitin protein ligase activity"/>
    <property type="evidence" value="ECO:0007669"/>
    <property type="project" value="UniProtKB-EC"/>
</dbReference>
<dbReference type="PANTHER" id="PTHR22996:SF0">
    <property type="entry name" value="RE60872P-RELATED"/>
    <property type="match status" value="1"/>
</dbReference>
<evidence type="ECO:0000259" key="2">
    <source>
        <dbReference type="SMART" id="SM00184"/>
    </source>
</evidence>
<dbReference type="GO" id="GO:0008270">
    <property type="term" value="F:zinc ion binding"/>
    <property type="evidence" value="ECO:0007669"/>
    <property type="project" value="UniProtKB-KW"/>
</dbReference>
<proteinExistence type="predicted"/>
<protein>
    <recommendedName>
        <fullName evidence="2">RING-type domain-containing protein</fullName>
    </recommendedName>
</protein>
<sequence>MSIATWYSQQYSSWNRNRRLRNSTQAANNNSQAATVMAQQNQDAQADGDNGTGKDKRSGEPLFGPSIGAVSNGPAWTLSSEKKVVTDELTQDIVNLWIEKSKESSQPTTTLQALVNLKRPTLRLSPLSSVTDEPPTTNASDQHHHGLEFEYDCDAPKCGIYVHVHLPKSHPDAPSTSSHHSLAKLLVFETVVDGGFANHLKLEEGALLELGRFEHSNSITSKGEDVPSAAVPSADALPSVVESSTTTTSPSAEAGSGRNTNNNARHRRFTHFHFRRRSQNRSISGPALAVVDAEPAVAQDGKTKDGKDEPEEGVKITIRLAALDEQGTELAALNEQTTYLHIVRFGQRTAPEPGSESGEAAEDSRPWVVKVVKREATIGPHTFHLHEIFGLTSSSAHNASQTETVALSSPTTNSTTHTYPPEEGKTQPVTALAPAADDEDPQSECLLCLSSPREVVLLPCRHLVACKDCALNMVEFGAGGNITQATEPAPGGDDVGGAGAGVGGTGATAAAAALATPGPPANQRRKRKAKGWFCPVCRQPYTSMLRLTTCAPPLADMDLLNNKESGEGEGSGTEDEGGGTSPAVPEPAYGLPLPVTASAAIAITTGDPAAAGERAGGERERERGGLLGAARRPGFLRGLSLSRRPEPPIAMGDVESQMQGQGQAAQARA</sequence>
<dbReference type="EMBL" id="NHYD01001919">
    <property type="protein sequence ID" value="PPQ89237.1"/>
    <property type="molecule type" value="Genomic_DNA"/>
</dbReference>
<reference evidence="3 4" key="1">
    <citation type="journal article" date="2018" name="Evol. Lett.">
        <title>Horizontal gene cluster transfer increased hallucinogenic mushroom diversity.</title>
        <authorList>
            <person name="Reynolds H.T."/>
            <person name="Vijayakumar V."/>
            <person name="Gluck-Thaler E."/>
            <person name="Korotkin H.B."/>
            <person name="Matheny P.B."/>
            <person name="Slot J.C."/>
        </authorList>
    </citation>
    <scope>NUCLEOTIDE SEQUENCE [LARGE SCALE GENOMIC DNA]</scope>
    <source>
        <strain evidence="3 4">2631</strain>
    </source>
</reference>
<feature type="compositionally biased region" description="Basic and acidic residues" evidence="1">
    <location>
        <begin position="615"/>
        <end position="624"/>
    </location>
</feature>
<dbReference type="SUPFAM" id="SSF57850">
    <property type="entry name" value="RING/U-box"/>
    <property type="match status" value="1"/>
</dbReference>
<dbReference type="Pfam" id="PF13920">
    <property type="entry name" value="zf-C3HC4_3"/>
    <property type="match status" value="1"/>
</dbReference>
<evidence type="ECO:0000313" key="3">
    <source>
        <dbReference type="EMBL" id="PPQ89237.1"/>
    </source>
</evidence>
<feature type="region of interest" description="Disordered" evidence="1">
    <location>
        <begin position="607"/>
        <end position="669"/>
    </location>
</feature>
<gene>
    <name evidence="3" type="ORF">CVT25_001316</name>
</gene>
<organism evidence="3 4">
    <name type="scientific">Psilocybe cyanescens</name>
    <dbReference type="NCBI Taxonomy" id="93625"/>
    <lineage>
        <taxon>Eukaryota</taxon>
        <taxon>Fungi</taxon>
        <taxon>Dikarya</taxon>
        <taxon>Basidiomycota</taxon>
        <taxon>Agaricomycotina</taxon>
        <taxon>Agaricomycetes</taxon>
        <taxon>Agaricomycetidae</taxon>
        <taxon>Agaricales</taxon>
        <taxon>Agaricineae</taxon>
        <taxon>Strophariaceae</taxon>
        <taxon>Psilocybe</taxon>
    </lineage>
</organism>
<feature type="compositionally biased region" description="Polar residues" evidence="1">
    <location>
        <begin position="404"/>
        <end position="418"/>
    </location>
</feature>
<dbReference type="GO" id="GO:0016567">
    <property type="term" value="P:protein ubiquitination"/>
    <property type="evidence" value="ECO:0007669"/>
    <property type="project" value="TreeGrafter"/>
</dbReference>
<feature type="compositionally biased region" description="Low complexity" evidence="1">
    <location>
        <begin position="238"/>
        <end position="263"/>
    </location>
</feature>
<name>A0A409XF26_PSICY</name>
<evidence type="ECO:0000313" key="4">
    <source>
        <dbReference type="Proteomes" id="UP000283269"/>
    </source>
</evidence>
<dbReference type="SMART" id="SM00184">
    <property type="entry name" value="RING"/>
    <property type="match status" value="1"/>
</dbReference>
<dbReference type="STRING" id="93625.A0A409XF26"/>
<feature type="region of interest" description="Disordered" evidence="1">
    <location>
        <begin position="219"/>
        <end position="265"/>
    </location>
</feature>
<feature type="region of interest" description="Disordered" evidence="1">
    <location>
        <begin position="26"/>
        <end position="71"/>
    </location>
</feature>
<dbReference type="InParanoid" id="A0A409XF26"/>
<dbReference type="OrthoDB" id="1711136at2759"/>
<dbReference type="Gene3D" id="3.30.40.10">
    <property type="entry name" value="Zinc/RING finger domain, C3HC4 (zinc finger)"/>
    <property type="match status" value="1"/>
</dbReference>
<keyword evidence="4" id="KW-1185">Reference proteome</keyword>
<dbReference type="AlphaFoldDB" id="A0A409XF26"/>
<dbReference type="PANTHER" id="PTHR22996">
    <property type="entry name" value="MAHOGUNIN"/>
    <property type="match status" value="1"/>
</dbReference>
<dbReference type="InterPro" id="IPR001841">
    <property type="entry name" value="Znf_RING"/>
</dbReference>
<feature type="compositionally biased region" description="Low complexity" evidence="1">
    <location>
        <begin position="26"/>
        <end position="49"/>
    </location>
</feature>
<feature type="domain" description="RING-type" evidence="2">
    <location>
        <begin position="445"/>
        <end position="537"/>
    </location>
</feature>
<dbReference type="GO" id="GO:0005737">
    <property type="term" value="C:cytoplasm"/>
    <property type="evidence" value="ECO:0007669"/>
    <property type="project" value="TreeGrafter"/>
</dbReference>
<dbReference type="InterPro" id="IPR045194">
    <property type="entry name" value="MGRN1/RNF157-like"/>
</dbReference>
<dbReference type="Proteomes" id="UP000283269">
    <property type="component" value="Unassembled WGS sequence"/>
</dbReference>
<accession>A0A409XF26</accession>